<gene>
    <name evidence="2" type="ORF">F8M41_013733</name>
</gene>
<evidence type="ECO:0000313" key="2">
    <source>
        <dbReference type="EMBL" id="KAF0557207.1"/>
    </source>
</evidence>
<dbReference type="Proteomes" id="UP000439903">
    <property type="component" value="Unassembled WGS sequence"/>
</dbReference>
<feature type="compositionally biased region" description="Polar residues" evidence="1">
    <location>
        <begin position="183"/>
        <end position="192"/>
    </location>
</feature>
<feature type="region of interest" description="Disordered" evidence="1">
    <location>
        <begin position="173"/>
        <end position="192"/>
    </location>
</feature>
<comment type="caution">
    <text evidence="2">The sequence shown here is derived from an EMBL/GenBank/DDBJ whole genome shotgun (WGS) entry which is preliminary data.</text>
</comment>
<dbReference type="OrthoDB" id="2418802at2759"/>
<proteinExistence type="predicted"/>
<dbReference type="EMBL" id="WTPW01000029">
    <property type="protein sequence ID" value="KAF0557207.1"/>
    <property type="molecule type" value="Genomic_DNA"/>
</dbReference>
<evidence type="ECO:0000313" key="3">
    <source>
        <dbReference type="Proteomes" id="UP000439903"/>
    </source>
</evidence>
<reference evidence="2 3" key="1">
    <citation type="journal article" date="2019" name="Environ. Microbiol.">
        <title>At the nexus of three kingdoms: the genome of the mycorrhizal fungus Gigaspora margarita provides insights into plant, endobacterial and fungal interactions.</title>
        <authorList>
            <person name="Venice F."/>
            <person name="Ghignone S."/>
            <person name="Salvioli di Fossalunga A."/>
            <person name="Amselem J."/>
            <person name="Novero M."/>
            <person name="Xianan X."/>
            <person name="Sedzielewska Toro K."/>
            <person name="Morin E."/>
            <person name="Lipzen A."/>
            <person name="Grigoriev I.V."/>
            <person name="Henrissat B."/>
            <person name="Martin F.M."/>
            <person name="Bonfante P."/>
        </authorList>
    </citation>
    <scope>NUCLEOTIDE SEQUENCE [LARGE SCALE GENOMIC DNA]</scope>
    <source>
        <strain evidence="2 3">BEG34</strain>
    </source>
</reference>
<name>A0A8H4B3R0_GIGMA</name>
<protein>
    <submittedName>
        <fullName evidence="2">E3 ubiquitin-protein ligase</fullName>
    </submittedName>
</protein>
<organism evidence="2 3">
    <name type="scientific">Gigaspora margarita</name>
    <dbReference type="NCBI Taxonomy" id="4874"/>
    <lineage>
        <taxon>Eukaryota</taxon>
        <taxon>Fungi</taxon>
        <taxon>Fungi incertae sedis</taxon>
        <taxon>Mucoromycota</taxon>
        <taxon>Glomeromycotina</taxon>
        <taxon>Glomeromycetes</taxon>
        <taxon>Diversisporales</taxon>
        <taxon>Gigasporaceae</taxon>
        <taxon>Gigaspora</taxon>
    </lineage>
</organism>
<evidence type="ECO:0000256" key="1">
    <source>
        <dbReference type="SAM" id="MobiDB-lite"/>
    </source>
</evidence>
<accession>A0A8H4B3R0</accession>
<feature type="compositionally biased region" description="Basic and acidic residues" evidence="1">
    <location>
        <begin position="173"/>
        <end position="182"/>
    </location>
</feature>
<keyword evidence="3" id="KW-1185">Reference proteome</keyword>
<dbReference type="AlphaFoldDB" id="A0A8H4B3R0"/>
<sequence>MEIIDYLNKWMRLSALTENPQFQQIVTGLRLKHAVALYKLVKEKIAVVKIQYLLDKYKIKLSQSLKNEINAGVDFEQSHGASGSDISNLKIPHGAFVVVLKKFMFCYLTLEMYNSNEVLADYLASDTFIDCWPTLVPDNVICAKFPKSLLAANIYDAYQYTIQNVKKAIVHKSNNDRQRETLSKTSPSSSIHNRNYVNYESHVSLGGRRGHNCDENNSGNTM</sequence>